<dbReference type="EMBL" id="UYJE01008600">
    <property type="protein sequence ID" value="VDI65307.1"/>
    <property type="molecule type" value="Genomic_DNA"/>
</dbReference>
<protein>
    <submittedName>
        <fullName evidence="1">Uncharacterized protein</fullName>
    </submittedName>
</protein>
<name>A0A8B6GL06_MYTGA</name>
<dbReference type="Gene3D" id="3.40.1090.10">
    <property type="entry name" value="Cytosolic phospholipase A2 catalytic domain"/>
    <property type="match status" value="1"/>
</dbReference>
<gene>
    <name evidence="1" type="ORF">MGAL_10B041007</name>
</gene>
<evidence type="ECO:0000313" key="1">
    <source>
        <dbReference type="EMBL" id="VDI65307.1"/>
    </source>
</evidence>
<proteinExistence type="predicted"/>
<dbReference type="Proteomes" id="UP000596742">
    <property type="component" value="Unassembled WGS sequence"/>
</dbReference>
<reference evidence="1" key="1">
    <citation type="submission" date="2018-11" db="EMBL/GenBank/DDBJ databases">
        <authorList>
            <person name="Alioto T."/>
            <person name="Alioto T."/>
        </authorList>
    </citation>
    <scope>NUCLEOTIDE SEQUENCE</scope>
</reference>
<dbReference type="OrthoDB" id="419768at2759"/>
<dbReference type="SUPFAM" id="SSF52151">
    <property type="entry name" value="FabD/lysophospholipase-like"/>
    <property type="match status" value="1"/>
</dbReference>
<sequence>MEDFGSEFDNGSLKKKYEEPSVHYLQGICGSAYAVVREYRPADFRYQQNSTEIDSELQGMN</sequence>
<accession>A0A8B6GL06</accession>
<keyword evidence="2" id="KW-1185">Reference proteome</keyword>
<evidence type="ECO:0000313" key="2">
    <source>
        <dbReference type="Proteomes" id="UP000596742"/>
    </source>
</evidence>
<organism evidence="1 2">
    <name type="scientific">Mytilus galloprovincialis</name>
    <name type="common">Mediterranean mussel</name>
    <dbReference type="NCBI Taxonomy" id="29158"/>
    <lineage>
        <taxon>Eukaryota</taxon>
        <taxon>Metazoa</taxon>
        <taxon>Spiralia</taxon>
        <taxon>Lophotrochozoa</taxon>
        <taxon>Mollusca</taxon>
        <taxon>Bivalvia</taxon>
        <taxon>Autobranchia</taxon>
        <taxon>Pteriomorphia</taxon>
        <taxon>Mytilida</taxon>
        <taxon>Mytiloidea</taxon>
        <taxon>Mytilidae</taxon>
        <taxon>Mytilinae</taxon>
        <taxon>Mytilus</taxon>
    </lineage>
</organism>
<dbReference type="InterPro" id="IPR016035">
    <property type="entry name" value="Acyl_Trfase/lysoPLipase"/>
</dbReference>
<comment type="caution">
    <text evidence="1">The sequence shown here is derived from an EMBL/GenBank/DDBJ whole genome shotgun (WGS) entry which is preliminary data.</text>
</comment>
<dbReference type="AlphaFoldDB" id="A0A8B6GL06"/>